<keyword evidence="1" id="KW-0812">Transmembrane</keyword>
<name>A0A0F9LC95_9ZZZZ</name>
<evidence type="ECO:0000313" key="2">
    <source>
        <dbReference type="EMBL" id="KKM84891.1"/>
    </source>
</evidence>
<proteinExistence type="predicted"/>
<sequence>MSKLISFFGWVWLVTVIAGGVLQGQVPVATTFLTADVTATQVTPISVVSTAGFPRPGIIILVTAAGEERIAYSSVTATTFDGNIARPIIRGTNNTTAAAHSDGATVRLIGSTLINNSIDYDLAVIADPAGAQAFLSVPIAVFDIILSFGTSPFKFLGTDLQIITAVWGIAFVGLVVSFAVTLAGWRRV</sequence>
<dbReference type="EMBL" id="LAZR01007498">
    <property type="protein sequence ID" value="KKM84891.1"/>
    <property type="molecule type" value="Genomic_DNA"/>
</dbReference>
<keyword evidence="1" id="KW-0472">Membrane</keyword>
<keyword evidence="1" id="KW-1133">Transmembrane helix</keyword>
<reference evidence="2" key="1">
    <citation type="journal article" date="2015" name="Nature">
        <title>Complex archaea that bridge the gap between prokaryotes and eukaryotes.</title>
        <authorList>
            <person name="Spang A."/>
            <person name="Saw J.H."/>
            <person name="Jorgensen S.L."/>
            <person name="Zaremba-Niedzwiedzka K."/>
            <person name="Martijn J."/>
            <person name="Lind A.E."/>
            <person name="van Eijk R."/>
            <person name="Schleper C."/>
            <person name="Guy L."/>
            <person name="Ettema T.J."/>
        </authorList>
    </citation>
    <scope>NUCLEOTIDE SEQUENCE</scope>
</reference>
<feature type="transmembrane region" description="Helical" evidence="1">
    <location>
        <begin position="162"/>
        <end position="185"/>
    </location>
</feature>
<evidence type="ECO:0000256" key="1">
    <source>
        <dbReference type="SAM" id="Phobius"/>
    </source>
</evidence>
<protein>
    <submittedName>
        <fullName evidence="2">Uncharacterized protein</fullName>
    </submittedName>
</protein>
<gene>
    <name evidence="2" type="ORF">LCGC14_1294630</name>
</gene>
<dbReference type="AlphaFoldDB" id="A0A0F9LC95"/>
<accession>A0A0F9LC95</accession>
<comment type="caution">
    <text evidence="2">The sequence shown here is derived from an EMBL/GenBank/DDBJ whole genome shotgun (WGS) entry which is preliminary data.</text>
</comment>
<organism evidence="2">
    <name type="scientific">marine sediment metagenome</name>
    <dbReference type="NCBI Taxonomy" id="412755"/>
    <lineage>
        <taxon>unclassified sequences</taxon>
        <taxon>metagenomes</taxon>
        <taxon>ecological metagenomes</taxon>
    </lineage>
</organism>